<feature type="chain" id="PRO_5045412056" description="Lipoprotein" evidence="1">
    <location>
        <begin position="32"/>
        <end position="234"/>
    </location>
</feature>
<evidence type="ECO:0008006" key="4">
    <source>
        <dbReference type="Google" id="ProtNLM"/>
    </source>
</evidence>
<comment type="caution">
    <text evidence="2">The sequence shown here is derived from an EMBL/GenBank/DDBJ whole genome shotgun (WGS) entry which is preliminary data.</text>
</comment>
<organism evidence="2 3">
    <name type="scientific">Stenotrophomonas capsici</name>
    <dbReference type="NCBI Taxonomy" id="3110230"/>
    <lineage>
        <taxon>Bacteria</taxon>
        <taxon>Pseudomonadati</taxon>
        <taxon>Pseudomonadota</taxon>
        <taxon>Gammaproteobacteria</taxon>
        <taxon>Lysobacterales</taxon>
        <taxon>Lysobacteraceae</taxon>
        <taxon>Stenotrophomonas</taxon>
    </lineage>
</organism>
<evidence type="ECO:0000256" key="1">
    <source>
        <dbReference type="SAM" id="SignalP"/>
    </source>
</evidence>
<sequence>MPLPRPILWCAPLSCALAACTADVTPAPAPAATPAAAGAAVLATDAASSTLKIQPEDFPSLASNEALAQLAIFSTGMGDFPQRCDQLRLVKQDELSPRWSAVIAKLSLTSCTREAYDDGSGYLSYAASATFKPGAVTLLDLPVLRYDEDAGEMHILRTYVIDASLQQLLQTLRPRIEKDCEPTHRVNPSAVPTCTMEADDGTWRLTLGELNTTATLAADPDNPAHSLYSYGGGD</sequence>
<evidence type="ECO:0000313" key="3">
    <source>
        <dbReference type="Proteomes" id="UP001301653"/>
    </source>
</evidence>
<dbReference type="PROSITE" id="PS51257">
    <property type="entry name" value="PROKAR_LIPOPROTEIN"/>
    <property type="match status" value="1"/>
</dbReference>
<gene>
    <name evidence="2" type="ORF">VA603_14685</name>
</gene>
<protein>
    <recommendedName>
        <fullName evidence="4">Lipoprotein</fullName>
    </recommendedName>
</protein>
<name>A0ABU5V626_9GAMM</name>
<evidence type="ECO:0000313" key="2">
    <source>
        <dbReference type="EMBL" id="MEA5668791.1"/>
    </source>
</evidence>
<feature type="signal peptide" evidence="1">
    <location>
        <begin position="1"/>
        <end position="31"/>
    </location>
</feature>
<keyword evidence="1" id="KW-0732">Signal</keyword>
<reference evidence="2 3" key="1">
    <citation type="submission" date="2023-12" db="EMBL/GenBank/DDBJ databases">
        <title>Stenotrophomonas guangdongensis sp. nov., isolated from wilted pepper plants (Capsicum annuum).</title>
        <authorList>
            <person name="Qiu M."/>
            <person name="Li Y."/>
            <person name="Liu Q."/>
            <person name="Zhang X."/>
            <person name="Huang Y."/>
            <person name="Guo R."/>
            <person name="Hu M."/>
            <person name="Zhou J."/>
            <person name="Zhou X."/>
        </authorList>
    </citation>
    <scope>NUCLEOTIDE SEQUENCE [LARGE SCALE GENOMIC DNA]</scope>
    <source>
        <strain evidence="2 3">MH1</strain>
    </source>
</reference>
<proteinExistence type="predicted"/>
<dbReference type="Proteomes" id="UP001301653">
    <property type="component" value="Unassembled WGS sequence"/>
</dbReference>
<keyword evidence="3" id="KW-1185">Reference proteome</keyword>
<accession>A0ABU5V626</accession>
<dbReference type="EMBL" id="JAYFUH010000249">
    <property type="protein sequence ID" value="MEA5668791.1"/>
    <property type="molecule type" value="Genomic_DNA"/>
</dbReference>
<dbReference type="RefSeq" id="WP_323439291.1">
    <property type="nucleotide sequence ID" value="NZ_JAYFUH010000249.1"/>
</dbReference>